<keyword evidence="2" id="KW-0472">Membrane</keyword>
<feature type="compositionally biased region" description="Gly residues" evidence="1">
    <location>
        <begin position="761"/>
        <end position="781"/>
    </location>
</feature>
<evidence type="ECO:0000313" key="5">
    <source>
        <dbReference type="Proteomes" id="UP000063699"/>
    </source>
</evidence>
<feature type="region of interest" description="Disordered" evidence="1">
    <location>
        <begin position="723"/>
        <end position="807"/>
    </location>
</feature>
<keyword evidence="2" id="KW-0812">Transmembrane</keyword>
<evidence type="ECO:0008006" key="6">
    <source>
        <dbReference type="Google" id="ProtNLM"/>
    </source>
</evidence>
<evidence type="ECO:0000256" key="3">
    <source>
        <dbReference type="SAM" id="SignalP"/>
    </source>
</evidence>
<feature type="transmembrane region" description="Helical" evidence="2">
    <location>
        <begin position="820"/>
        <end position="842"/>
    </location>
</feature>
<organism evidence="4 5">
    <name type="scientific">Kibdelosporangium phytohabitans</name>
    <dbReference type="NCBI Taxonomy" id="860235"/>
    <lineage>
        <taxon>Bacteria</taxon>
        <taxon>Bacillati</taxon>
        <taxon>Actinomycetota</taxon>
        <taxon>Actinomycetes</taxon>
        <taxon>Pseudonocardiales</taxon>
        <taxon>Pseudonocardiaceae</taxon>
        <taxon>Kibdelosporangium</taxon>
    </lineage>
</organism>
<keyword evidence="3" id="KW-0732">Signal</keyword>
<accession>A0A0N9HXB2</accession>
<dbReference type="KEGG" id="kphy:AOZ06_05940"/>
<dbReference type="STRING" id="860235.AOZ06_05940"/>
<evidence type="ECO:0000313" key="4">
    <source>
        <dbReference type="EMBL" id="ALG06528.1"/>
    </source>
</evidence>
<gene>
    <name evidence="4" type="ORF">AOZ06_05940</name>
</gene>
<sequence length="859" mass="90508">MRKALPLLALTSVVSLLAAGLVMFLPMTAAGQQDETSAVTQTRAMEDAYSFNEAPGKYQASITVAQTKGLVRQRVKVSWSGLKPTGSISGGTSTPYPVVVMQCWGTKDEITPQTCWNGGPSLGTVINTGVVLADPHPYDGTIYGPNPLPIKDTPKSVVPFKARDVGDDGKHKLYSGTQDATGWPEGAVLKSNPPAFSEATKTAIMPDNYIGSTRPDGTGEADIELLTSFENPHLGCSSTAACSLVVIPVGDPTCQPDANLPAKLKGMCRNTTRPTLRSADLWATPTNWSRRFTFDLSFRESPDSCAIDSRPETGFSGSYYAYQLLNNSWRPKFCHDTKLFKLGYTALSDGEARGQYMTALGGPWQDGSTNALLTSRVVEGELPKPTVYAPVAVTGVAISFVLDDPRNKEVTELKLNARLLAKLLTQSYRTNSPSSTSHPGVKNNPAWWGADPEFHKLNPELAGYAEMLREGSEYPVVSLGDSDAIHALTSYIAADKDAVAWLGGADDGNGMVVNPKFKGYKLPIGQLELRDDWVIDDNPNSPLLGQIMLSAYANVAESPYNAAVTAVQAWPYASLGQTCVGTPPSCTLKRISERQRGGSRAMLAITSLGDSKVFGLRQAALQTKDGTFAKPDDYSLAIALRSTKLDEKTGVLTPDVPAMEAVAYPGMSVVYAAIPTTGLSTGTADNYAKFLEHAAGPGQVRGYEAGQLSDGYVPLSDPLKEQAANAAKAVREQKGAVPPPPPGLSEDPAKGMVPPGDSTGLSGGGSGGGGSANATGSGGAPAGAAPTSAAPASASTAPPTVEKAATSVATRTDQSGFAKWVLPGLLGISVLAGVIAFGAMVWTQPQHPIRRWIRRLRTR</sequence>
<keyword evidence="5" id="KW-1185">Reference proteome</keyword>
<protein>
    <recommendedName>
        <fullName evidence="6">PBP domain-containing protein</fullName>
    </recommendedName>
</protein>
<proteinExistence type="predicted"/>
<dbReference type="RefSeq" id="WP_054288501.1">
    <property type="nucleotide sequence ID" value="NZ_CP012752.1"/>
</dbReference>
<evidence type="ECO:0000256" key="1">
    <source>
        <dbReference type="SAM" id="MobiDB-lite"/>
    </source>
</evidence>
<keyword evidence="2" id="KW-1133">Transmembrane helix</keyword>
<dbReference type="Proteomes" id="UP000063699">
    <property type="component" value="Chromosome"/>
</dbReference>
<reference evidence="4 5" key="1">
    <citation type="submission" date="2015-07" db="EMBL/GenBank/DDBJ databases">
        <title>Genome sequencing of Kibdelosporangium phytohabitans.</title>
        <authorList>
            <person name="Qin S."/>
            <person name="Xing K."/>
        </authorList>
    </citation>
    <scope>NUCLEOTIDE SEQUENCE [LARGE SCALE GENOMIC DNA]</scope>
    <source>
        <strain evidence="4 5">KLBMP1111</strain>
    </source>
</reference>
<dbReference type="AlphaFoldDB" id="A0A0N9HXB2"/>
<feature type="compositionally biased region" description="Low complexity" evidence="1">
    <location>
        <begin position="782"/>
        <end position="800"/>
    </location>
</feature>
<dbReference type="Gene3D" id="3.40.190.10">
    <property type="entry name" value="Periplasmic binding protein-like II"/>
    <property type="match status" value="2"/>
</dbReference>
<dbReference type="EMBL" id="CP012752">
    <property type="protein sequence ID" value="ALG06528.1"/>
    <property type="molecule type" value="Genomic_DNA"/>
</dbReference>
<feature type="signal peptide" evidence="3">
    <location>
        <begin position="1"/>
        <end position="29"/>
    </location>
</feature>
<name>A0A0N9HXB2_9PSEU</name>
<feature type="chain" id="PRO_5038806766" description="PBP domain-containing protein" evidence="3">
    <location>
        <begin position="30"/>
        <end position="859"/>
    </location>
</feature>
<evidence type="ECO:0000256" key="2">
    <source>
        <dbReference type="SAM" id="Phobius"/>
    </source>
</evidence>
<dbReference type="OrthoDB" id="5107506at2"/>
<dbReference type="SUPFAM" id="SSF53850">
    <property type="entry name" value="Periplasmic binding protein-like II"/>
    <property type="match status" value="1"/>
</dbReference>